<protein>
    <submittedName>
        <fullName evidence="2">DUF1330 domain-containing protein</fullName>
    </submittedName>
</protein>
<dbReference type="InterPro" id="IPR011008">
    <property type="entry name" value="Dimeric_a/b-barrel"/>
</dbReference>
<evidence type="ECO:0000259" key="1">
    <source>
        <dbReference type="Pfam" id="PF07045"/>
    </source>
</evidence>
<dbReference type="RefSeq" id="WP_148814133.1">
    <property type="nucleotide sequence ID" value="NZ_CP043046.1"/>
</dbReference>
<dbReference type="SUPFAM" id="SSF54909">
    <property type="entry name" value="Dimeric alpha+beta barrel"/>
    <property type="match status" value="1"/>
</dbReference>
<reference evidence="2 3" key="1">
    <citation type="submission" date="2019-08" db="EMBL/GenBank/DDBJ databases">
        <title>Amphibian skin-associated Pigmentiphaga: genome sequence and occurrence across geography and hosts.</title>
        <authorList>
            <person name="Bletz M.C."/>
            <person name="Bunk B."/>
            <person name="Sproeer C."/>
            <person name="Biwer P."/>
            <person name="Reiter S."/>
            <person name="Rabemananjara F.C.E."/>
            <person name="Schulz S."/>
            <person name="Overmann J."/>
            <person name="Vences M."/>
        </authorList>
    </citation>
    <scope>NUCLEOTIDE SEQUENCE [LARGE SCALE GENOMIC DNA]</scope>
    <source>
        <strain evidence="2 3">Mada1488</strain>
    </source>
</reference>
<dbReference type="PANTHER" id="PTHR41521">
    <property type="match status" value="1"/>
</dbReference>
<accession>A0A5C0AY46</accession>
<keyword evidence="3" id="KW-1185">Reference proteome</keyword>
<dbReference type="PANTHER" id="PTHR41521:SF4">
    <property type="entry name" value="BLR0684 PROTEIN"/>
    <property type="match status" value="1"/>
</dbReference>
<evidence type="ECO:0000313" key="3">
    <source>
        <dbReference type="Proteomes" id="UP000325161"/>
    </source>
</evidence>
<dbReference type="Gene3D" id="3.30.70.100">
    <property type="match status" value="1"/>
</dbReference>
<dbReference type="KEGG" id="pacr:FXN63_07745"/>
<dbReference type="EMBL" id="CP043046">
    <property type="protein sequence ID" value="QEI05750.1"/>
    <property type="molecule type" value="Genomic_DNA"/>
</dbReference>
<evidence type="ECO:0000313" key="2">
    <source>
        <dbReference type="EMBL" id="QEI05750.1"/>
    </source>
</evidence>
<dbReference type="Proteomes" id="UP000325161">
    <property type="component" value="Chromosome"/>
</dbReference>
<dbReference type="InterPro" id="IPR010753">
    <property type="entry name" value="DUF1330"/>
</dbReference>
<dbReference type="Pfam" id="PF07045">
    <property type="entry name" value="DUF1330"/>
    <property type="match status" value="1"/>
</dbReference>
<sequence>MSAYLIADVQVTDPVQYEHYRKFSTEAIRVYGAKILVRGGEVFPLEGRTPGRTVMLEFPDVAAARAFYDSPEYGQARAAREGASIMNMFIVQGV</sequence>
<proteinExistence type="predicted"/>
<dbReference type="OrthoDB" id="516779at2"/>
<dbReference type="AlphaFoldDB" id="A0A5C0AY46"/>
<organism evidence="2 3">
    <name type="scientific">Pigmentiphaga aceris</name>
    <dbReference type="NCBI Taxonomy" id="1940612"/>
    <lineage>
        <taxon>Bacteria</taxon>
        <taxon>Pseudomonadati</taxon>
        <taxon>Pseudomonadota</taxon>
        <taxon>Betaproteobacteria</taxon>
        <taxon>Burkholderiales</taxon>
        <taxon>Alcaligenaceae</taxon>
        <taxon>Pigmentiphaga</taxon>
    </lineage>
</organism>
<feature type="domain" description="DUF1330" evidence="1">
    <location>
        <begin position="2"/>
        <end position="94"/>
    </location>
</feature>
<gene>
    <name evidence="2" type="ORF">FXN63_07745</name>
</gene>
<name>A0A5C0AY46_9BURK</name>